<evidence type="ECO:0000313" key="1">
    <source>
        <dbReference type="EMBL" id="MBU5438514.1"/>
    </source>
</evidence>
<accession>A0ABS6E6X3</accession>
<keyword evidence="2" id="KW-1185">Reference proteome</keyword>
<sequence>MFNKSINLDEDILLKNKIPLLINDPTWTKLFGEANDKSIQNTKEELIQLVNNESNLDMKSRELQKEKLNCMKMILGVSDSVNNENKLENIELLDEYKKRIHEINEEIDEVTFQLETIPKSIKESNFNLLKATVKYGYDELKYREKVVNQVVGEIESLKEKLMELINTKHDYEEWINETYPFLHGLLGSNEMEKLDREILK</sequence>
<reference evidence="1 2" key="1">
    <citation type="submission" date="2021-06" db="EMBL/GenBank/DDBJ databases">
        <authorList>
            <person name="Sun Q."/>
            <person name="Li D."/>
        </authorList>
    </citation>
    <scope>NUCLEOTIDE SEQUENCE [LARGE SCALE GENOMIC DNA]</scope>
    <source>
        <strain evidence="1 2">MSJ-40</strain>
    </source>
</reference>
<comment type="caution">
    <text evidence="1">The sequence shown here is derived from an EMBL/GenBank/DDBJ whole genome shotgun (WGS) entry which is preliminary data.</text>
</comment>
<dbReference type="EMBL" id="JAHLPM010000008">
    <property type="protein sequence ID" value="MBU5438514.1"/>
    <property type="molecule type" value="Genomic_DNA"/>
</dbReference>
<dbReference type="Proteomes" id="UP000749471">
    <property type="component" value="Unassembled WGS sequence"/>
</dbReference>
<evidence type="ECO:0000313" key="2">
    <source>
        <dbReference type="Proteomes" id="UP000749471"/>
    </source>
</evidence>
<organism evidence="1 2">
    <name type="scientific">Tissierella simiarum</name>
    <dbReference type="NCBI Taxonomy" id="2841534"/>
    <lineage>
        <taxon>Bacteria</taxon>
        <taxon>Bacillati</taxon>
        <taxon>Bacillota</taxon>
        <taxon>Tissierellia</taxon>
        <taxon>Tissierellales</taxon>
        <taxon>Tissierellaceae</taxon>
        <taxon>Tissierella</taxon>
    </lineage>
</organism>
<protein>
    <submittedName>
        <fullName evidence="1">Uncharacterized protein</fullName>
    </submittedName>
</protein>
<proteinExistence type="predicted"/>
<dbReference type="RefSeq" id="WP_216519675.1">
    <property type="nucleotide sequence ID" value="NZ_JAHLPM010000008.1"/>
</dbReference>
<gene>
    <name evidence="1" type="ORF">KQI42_10865</name>
</gene>
<name>A0ABS6E6X3_9FIRM</name>